<protein>
    <submittedName>
        <fullName evidence="2">Uncharacterized protein</fullName>
    </submittedName>
</protein>
<evidence type="ECO:0000313" key="2">
    <source>
        <dbReference type="EMBL" id="KAK9396517.1"/>
    </source>
</evidence>
<dbReference type="Proteomes" id="UP001474421">
    <property type="component" value="Unassembled WGS sequence"/>
</dbReference>
<accession>A0AAW1B3M2</accession>
<feature type="region of interest" description="Disordered" evidence="1">
    <location>
        <begin position="1"/>
        <end position="30"/>
    </location>
</feature>
<evidence type="ECO:0000256" key="1">
    <source>
        <dbReference type="SAM" id="MobiDB-lite"/>
    </source>
</evidence>
<gene>
    <name evidence="2" type="ORF">NXF25_019878</name>
</gene>
<name>A0AAW1B3M2_CROAD</name>
<feature type="compositionally biased region" description="Basic residues" evidence="1">
    <location>
        <begin position="18"/>
        <end position="29"/>
    </location>
</feature>
<keyword evidence="3" id="KW-1185">Reference proteome</keyword>
<dbReference type="EMBL" id="JAOTOJ010000008">
    <property type="protein sequence ID" value="KAK9396517.1"/>
    <property type="molecule type" value="Genomic_DNA"/>
</dbReference>
<dbReference type="AlphaFoldDB" id="A0AAW1B3M2"/>
<comment type="caution">
    <text evidence="2">The sequence shown here is derived from an EMBL/GenBank/DDBJ whole genome shotgun (WGS) entry which is preliminary data.</text>
</comment>
<sequence length="43" mass="4762">MGGSGDSRFEASRQTHTGIHKRVPMRGRPLKNLARKVVSTPFP</sequence>
<evidence type="ECO:0000313" key="3">
    <source>
        <dbReference type="Proteomes" id="UP001474421"/>
    </source>
</evidence>
<reference evidence="2 3" key="1">
    <citation type="journal article" date="2024" name="Proc. Natl. Acad. Sci. U.S.A.">
        <title>The genetic regulatory architecture and epigenomic basis for age-related changes in rattlesnake venom.</title>
        <authorList>
            <person name="Hogan M.P."/>
            <person name="Holding M.L."/>
            <person name="Nystrom G.S."/>
            <person name="Colston T.J."/>
            <person name="Bartlett D.A."/>
            <person name="Mason A.J."/>
            <person name="Ellsworth S.A."/>
            <person name="Rautsaw R.M."/>
            <person name="Lawrence K.C."/>
            <person name="Strickland J.L."/>
            <person name="He B."/>
            <person name="Fraser P."/>
            <person name="Margres M.J."/>
            <person name="Gilbert D.M."/>
            <person name="Gibbs H.L."/>
            <person name="Parkinson C.L."/>
            <person name="Rokyta D.R."/>
        </authorList>
    </citation>
    <scope>NUCLEOTIDE SEQUENCE [LARGE SCALE GENOMIC DNA]</scope>
    <source>
        <strain evidence="2">DRR0105</strain>
    </source>
</reference>
<organism evidence="2 3">
    <name type="scientific">Crotalus adamanteus</name>
    <name type="common">Eastern diamondback rattlesnake</name>
    <dbReference type="NCBI Taxonomy" id="8729"/>
    <lineage>
        <taxon>Eukaryota</taxon>
        <taxon>Metazoa</taxon>
        <taxon>Chordata</taxon>
        <taxon>Craniata</taxon>
        <taxon>Vertebrata</taxon>
        <taxon>Euteleostomi</taxon>
        <taxon>Lepidosauria</taxon>
        <taxon>Squamata</taxon>
        <taxon>Bifurcata</taxon>
        <taxon>Unidentata</taxon>
        <taxon>Episquamata</taxon>
        <taxon>Toxicofera</taxon>
        <taxon>Serpentes</taxon>
        <taxon>Colubroidea</taxon>
        <taxon>Viperidae</taxon>
        <taxon>Crotalinae</taxon>
        <taxon>Crotalus</taxon>
    </lineage>
</organism>
<proteinExistence type="predicted"/>